<dbReference type="PIRSF" id="PIRSF000429">
    <property type="entry name" value="Ac-CoA_Ac_transf"/>
    <property type="match status" value="1"/>
</dbReference>
<organism evidence="1 2">
    <name type="scientific">Streptomyces tuirus</name>
    <dbReference type="NCBI Taxonomy" id="68278"/>
    <lineage>
        <taxon>Bacteria</taxon>
        <taxon>Bacillati</taxon>
        <taxon>Actinomycetota</taxon>
        <taxon>Actinomycetes</taxon>
        <taxon>Kitasatosporales</taxon>
        <taxon>Streptomycetaceae</taxon>
        <taxon>Streptomyces</taxon>
    </lineage>
</organism>
<evidence type="ECO:0000313" key="1">
    <source>
        <dbReference type="EMBL" id="MBR8639902.1"/>
    </source>
</evidence>
<proteinExistence type="predicted"/>
<dbReference type="EMBL" id="JAGTPG010000002">
    <property type="protein sequence ID" value="MBR8639902.1"/>
    <property type="molecule type" value="Genomic_DNA"/>
</dbReference>
<dbReference type="SUPFAM" id="SSF53901">
    <property type="entry name" value="Thiolase-like"/>
    <property type="match status" value="1"/>
</dbReference>
<comment type="caution">
    <text evidence="1">The sequence shown here is derived from an EMBL/GenBank/DDBJ whole genome shotgun (WGS) entry which is preliminary data.</text>
</comment>
<name>A0A941J179_9ACTN</name>
<reference evidence="1 2" key="1">
    <citation type="submission" date="2021-04" db="EMBL/GenBank/DDBJ databases">
        <title>Characterization of the biosynthetic gene cluster of new lipopeptides with antitumor activity in the genome of the marine Streptomyces PHM034.</title>
        <authorList>
            <person name="Ceniceros A."/>
            <person name="Canedo L."/>
            <person name="Mendez C."/>
            <person name="Olano C."/>
            <person name="Schleissner C."/>
            <person name="Cuevas C."/>
            <person name="De La Calle F."/>
            <person name="Salas J.A."/>
        </authorList>
    </citation>
    <scope>NUCLEOTIDE SEQUENCE [LARGE SCALE GENOMIC DNA]</scope>
    <source>
        <strain evidence="1 2">PHM034</strain>
    </source>
</reference>
<dbReference type="NCBIfam" id="NF005924">
    <property type="entry name" value="PRK07937.1"/>
    <property type="match status" value="1"/>
</dbReference>
<dbReference type="Proteomes" id="UP000682308">
    <property type="component" value="Unassembled WGS sequence"/>
</dbReference>
<sequence>MTSAPRNREIAVVAFAQTAHRRTSEELSEVEMLMPVLHEVLDRTGLKTADIDFTCSGSSDYLAGRAFSFTLALDGVGAWPPISESHVEMDGAWALYEAWTKLLTGEADTALVYSYGKSSPGSVRDVLTRQLDPYYMAPLWPDSVALAALQAQALIDAGDTDEPALAAVAARNREAATGNPYAQLTGPVPHGDHLVQPLRTGDCPPIGDGAAAVILAAGDRARELCARPAWIRGIDHRVEAHGLGVRDLTESPSTRLAAERAGAFERPVDTAELHAPFTAQEVVLRKALRIGDDVRVNPSGGALAANPIMAAGLIRVGEVAARIHRGESDRALAHATSGPCLQQNLVAVLEGEPR</sequence>
<dbReference type="AlphaFoldDB" id="A0A941J179"/>
<dbReference type="Gene3D" id="3.40.47.10">
    <property type="match status" value="1"/>
</dbReference>
<gene>
    <name evidence="1" type="ORF">KEF29_12865</name>
</gene>
<dbReference type="GO" id="GO:0016747">
    <property type="term" value="F:acyltransferase activity, transferring groups other than amino-acyl groups"/>
    <property type="evidence" value="ECO:0007669"/>
    <property type="project" value="InterPro"/>
</dbReference>
<dbReference type="PANTHER" id="PTHR42870">
    <property type="entry name" value="ACETYL-COA C-ACETYLTRANSFERASE"/>
    <property type="match status" value="1"/>
</dbReference>
<evidence type="ECO:0000313" key="2">
    <source>
        <dbReference type="Proteomes" id="UP000682308"/>
    </source>
</evidence>
<dbReference type="InterPro" id="IPR016039">
    <property type="entry name" value="Thiolase-like"/>
</dbReference>
<dbReference type="InterPro" id="IPR002155">
    <property type="entry name" value="Thiolase"/>
</dbReference>
<protein>
    <submittedName>
        <fullName evidence="1">Thiolase domain-containing protein</fullName>
    </submittedName>
</protein>
<keyword evidence="2" id="KW-1185">Reference proteome</keyword>
<dbReference type="PANTHER" id="PTHR42870:SF1">
    <property type="entry name" value="NON-SPECIFIC LIPID-TRANSFER PROTEIN-LIKE 2"/>
    <property type="match status" value="1"/>
</dbReference>
<accession>A0A941J179</accession>